<dbReference type="EMBL" id="AGEC02000003">
    <property type="protein sequence ID" value="EHO11502.1"/>
    <property type="molecule type" value="Genomic_DNA"/>
</dbReference>
<keyword evidence="2" id="KW-1185">Reference proteome</keyword>
<name>A0ABN0ED07_9FLAO</name>
<gene>
    <name evidence="1" type="ORF">HMPREF9712_00614</name>
</gene>
<proteinExistence type="predicted"/>
<dbReference type="Pfam" id="PF13585">
    <property type="entry name" value="CHU_C"/>
    <property type="match status" value="1"/>
</dbReference>
<dbReference type="InterPro" id="IPR026341">
    <property type="entry name" value="T9SS_type_B"/>
</dbReference>
<accession>A0ABN0ED07</accession>
<sequence>MWLSLFVLSGVLSVGAVAGGINPFEYLGNREIVEVYNDQDEPKPEVKVGKPHDIEQALPKNSTSGNFRVFLGEAIKNKTTGLVVDAEGNAIVPEGYIYSFHNTQDEANRNTNKIISEILYEDKFNPTTAPLTRFLRVQSVVDATKVTVSPFLIKVKPEEGATLNDRVTGRPDQYQNADKEGNATFVLLEDKNQLYYGNSNTELFKVDGTSKTKLTDAEINKFTTNKNQLIEAKIVLDGETATRQFTLFVEKLKVSGVNPVLESVETRKDDTNRYGNYDLKKTIPALLGTGENPDYYTITFHKTAYDAQRNENPIDISKPYEGAHGTDATARISYKLAKSANPLVSTSQKVVFKVIDKPIIPPLQNVSYCDSKIASYSLTIDGQTKVIADGRTIATDEEQAAEGFDPKGKYSIGYFNSEEDAIANTNKIVGVEITVKLNETRKIWARLTNLEDKNFNTAFFYASLGYDNLKTAEVSTQVFHYCQVENNTGESTVNLRRYEGTVMGKTSITNTPNLNPTDKITTVYYENEKDAEADVNRMPESKVTAYPIKMGEVKGPIYTRVIMTEGFDCKADNYSSFKVSLGVELAIDYFPKESTQQLCINTETNEIAPVVLSVENKDVKGRPIVITWQYEVSRENGWIVYNTVPGSGNQTSIKIDKSGNYRAIASYATSPYPGVQSCSTETIVWTVKAPPVAVVEGVDATGMLNSMEIDEKGETMVRLGVLDGGTSPITDGYDFAIDNSAFQPSSQFYNIPIGEHIAYARNRVTGCSTSVKFSVFGYPKYFTPNGDGYNDTWNIPGLKGHNEARIYIYDRSGRLLKQLSPHTEGWDGTWNGKPMPSTDYWFTVEFVNDFKAPNDMNGRKVSYKGHFSLKR</sequence>
<dbReference type="Proteomes" id="UP000005402">
    <property type="component" value="Unassembled WGS sequence"/>
</dbReference>
<evidence type="ECO:0000313" key="1">
    <source>
        <dbReference type="EMBL" id="EHO11502.1"/>
    </source>
</evidence>
<dbReference type="RefSeq" id="WP_006257334.1">
    <property type="nucleotide sequence ID" value="NZ_KE161015.1"/>
</dbReference>
<evidence type="ECO:0000313" key="2">
    <source>
        <dbReference type="Proteomes" id="UP000005402"/>
    </source>
</evidence>
<protein>
    <recommendedName>
        <fullName evidence="3">Gliding motility-associated C-terminal domain-containing protein</fullName>
    </recommendedName>
</protein>
<reference evidence="1" key="1">
    <citation type="submission" date="2012-07" db="EMBL/GenBank/DDBJ databases">
        <title>The Genome Sequence of Myroides odoratimimus CCUG 10230.</title>
        <authorList>
            <consortium name="The Broad Institute Genome Sequencing Platform"/>
            <person name="Earl A."/>
            <person name="Ward D."/>
            <person name="Feldgarden M."/>
            <person name="Gevers D."/>
            <person name="Huys G."/>
            <person name="Walker B."/>
            <person name="Young S.K."/>
            <person name="Zeng Q."/>
            <person name="Gargeya S."/>
            <person name="Fitzgerald M."/>
            <person name="Haas B."/>
            <person name="Abouelleil A."/>
            <person name="Alvarado L."/>
            <person name="Arachchi H.M."/>
            <person name="Berlin A.M."/>
            <person name="Chapman S.B."/>
            <person name="Goldberg J."/>
            <person name="Griggs A."/>
            <person name="Gujja S."/>
            <person name="Hansen M."/>
            <person name="Howarth C."/>
            <person name="Imamovic A."/>
            <person name="Larimer J."/>
            <person name="McCowen C."/>
            <person name="Montmayeur A."/>
            <person name="Murphy C."/>
            <person name="Neiman D."/>
            <person name="Pearson M."/>
            <person name="Priest M."/>
            <person name="Roberts A."/>
            <person name="Saif S."/>
            <person name="Shea T."/>
            <person name="Sisk P."/>
            <person name="Sykes S."/>
            <person name="Wortman J."/>
            <person name="Nusbaum C."/>
            <person name="Birren B."/>
        </authorList>
    </citation>
    <scope>NUCLEOTIDE SEQUENCE [LARGE SCALE GENOMIC DNA]</scope>
    <source>
        <strain evidence="1">CCUG 10230</strain>
    </source>
</reference>
<dbReference type="NCBIfam" id="TIGR04131">
    <property type="entry name" value="Bac_Flav_CTERM"/>
    <property type="match status" value="1"/>
</dbReference>
<evidence type="ECO:0008006" key="3">
    <source>
        <dbReference type="Google" id="ProtNLM"/>
    </source>
</evidence>
<organism evidence="1 2">
    <name type="scientific">Myroides odoratimimus CCUG 10230</name>
    <dbReference type="NCBI Taxonomy" id="883150"/>
    <lineage>
        <taxon>Bacteria</taxon>
        <taxon>Pseudomonadati</taxon>
        <taxon>Bacteroidota</taxon>
        <taxon>Flavobacteriia</taxon>
        <taxon>Flavobacteriales</taxon>
        <taxon>Flavobacteriaceae</taxon>
        <taxon>Myroides</taxon>
    </lineage>
</organism>
<comment type="caution">
    <text evidence="1">The sequence shown here is derived from an EMBL/GenBank/DDBJ whole genome shotgun (WGS) entry which is preliminary data.</text>
</comment>